<dbReference type="InterPro" id="IPR027385">
    <property type="entry name" value="Beta-barrel_OMP"/>
</dbReference>
<dbReference type="Pfam" id="PF13505">
    <property type="entry name" value="OMP_b-brl"/>
    <property type="match status" value="1"/>
</dbReference>
<organism evidence="3 4">
    <name type="scientific">Pontibacter burrus</name>
    <dbReference type="NCBI Taxonomy" id="2704466"/>
    <lineage>
        <taxon>Bacteria</taxon>
        <taxon>Pseudomonadati</taxon>
        <taxon>Bacteroidota</taxon>
        <taxon>Cytophagia</taxon>
        <taxon>Cytophagales</taxon>
        <taxon>Hymenobacteraceae</taxon>
        <taxon>Pontibacter</taxon>
    </lineage>
</organism>
<name>A0A6B3M087_9BACT</name>
<dbReference type="EMBL" id="JAAGWD010000008">
    <property type="protein sequence ID" value="NEM99224.1"/>
    <property type="molecule type" value="Genomic_DNA"/>
</dbReference>
<dbReference type="Gene3D" id="2.40.160.20">
    <property type="match status" value="1"/>
</dbReference>
<accession>A0A6B3M087</accession>
<evidence type="ECO:0000313" key="3">
    <source>
        <dbReference type="EMBL" id="NEM99224.1"/>
    </source>
</evidence>
<proteinExistence type="predicted"/>
<dbReference type="Proteomes" id="UP000474777">
    <property type="component" value="Unassembled WGS sequence"/>
</dbReference>
<evidence type="ECO:0000256" key="1">
    <source>
        <dbReference type="ARBA" id="ARBA00022729"/>
    </source>
</evidence>
<sequence length="226" mass="24878">MLESKMPERGLVVLAGGGIAAIRSDICGTPGCNEFQPVFGIGALYKFDPLWSASINLDYVKLGATEKSPARPLDLSFRTELYEVTGNIHFNLLDAYSGSGGYRSSRKRFVVPYAKFGAGFIYYTATSYPGTGNLDESQTKYDPEREYPAFGIVIPFGGGLRFRFSDQVSVAPELIYHLTSTDYLDNVGPRLAPGTSRDHYGVASIRLMYTPSIKENIFSRKAQHGK</sequence>
<protein>
    <submittedName>
        <fullName evidence="3">Porin family protein</fullName>
    </submittedName>
</protein>
<gene>
    <name evidence="3" type="ORF">GXP69_16105</name>
</gene>
<dbReference type="InterPro" id="IPR011250">
    <property type="entry name" value="OMP/PagP_B-barrel"/>
</dbReference>
<reference evidence="3 4" key="1">
    <citation type="submission" date="2020-02" db="EMBL/GenBank/DDBJ databases">
        <authorList>
            <person name="Kim M.K."/>
        </authorList>
    </citation>
    <scope>NUCLEOTIDE SEQUENCE [LARGE SCALE GENOMIC DNA]</scope>
    <source>
        <strain evidence="3 4">BT327</strain>
    </source>
</reference>
<evidence type="ECO:0000313" key="4">
    <source>
        <dbReference type="Proteomes" id="UP000474777"/>
    </source>
</evidence>
<keyword evidence="4" id="KW-1185">Reference proteome</keyword>
<dbReference type="SUPFAM" id="SSF56925">
    <property type="entry name" value="OMPA-like"/>
    <property type="match status" value="1"/>
</dbReference>
<feature type="domain" description="Outer membrane protein beta-barrel" evidence="2">
    <location>
        <begin position="15"/>
        <end position="178"/>
    </location>
</feature>
<evidence type="ECO:0000259" key="2">
    <source>
        <dbReference type="Pfam" id="PF13505"/>
    </source>
</evidence>
<keyword evidence="1" id="KW-0732">Signal</keyword>
<comment type="caution">
    <text evidence="3">The sequence shown here is derived from an EMBL/GenBank/DDBJ whole genome shotgun (WGS) entry which is preliminary data.</text>
</comment>
<dbReference type="AlphaFoldDB" id="A0A6B3M087"/>